<evidence type="ECO:0000256" key="5">
    <source>
        <dbReference type="SAM" id="MobiDB-lite"/>
    </source>
</evidence>
<dbReference type="Gene3D" id="3.30.920.20">
    <property type="entry name" value="Gas2-like domain"/>
    <property type="match status" value="1"/>
</dbReference>
<feature type="compositionally biased region" description="Polar residues" evidence="5">
    <location>
        <begin position="605"/>
        <end position="628"/>
    </location>
</feature>
<dbReference type="InterPro" id="IPR003108">
    <property type="entry name" value="GAR_dom"/>
</dbReference>
<feature type="domain" description="GAR" evidence="6">
    <location>
        <begin position="992"/>
        <end position="1079"/>
    </location>
</feature>
<dbReference type="GO" id="GO:0051293">
    <property type="term" value="P:establishment of spindle localization"/>
    <property type="evidence" value="ECO:0007669"/>
    <property type="project" value="TreeGrafter"/>
</dbReference>
<feature type="compositionally biased region" description="Polar residues" evidence="5">
    <location>
        <begin position="767"/>
        <end position="793"/>
    </location>
</feature>
<dbReference type="Gene3D" id="1.20.58.60">
    <property type="match status" value="1"/>
</dbReference>
<feature type="region of interest" description="Disordered" evidence="5">
    <location>
        <begin position="1"/>
        <end position="21"/>
    </location>
</feature>
<feature type="compositionally biased region" description="Low complexity" evidence="5">
    <location>
        <begin position="530"/>
        <end position="574"/>
    </location>
</feature>
<feature type="compositionally biased region" description="Low complexity" evidence="5">
    <location>
        <begin position="629"/>
        <end position="644"/>
    </location>
</feature>
<evidence type="ECO:0000313" key="8">
    <source>
        <dbReference type="Proteomes" id="UP000827284"/>
    </source>
</evidence>
<name>A0A9P3LWZ2_9FUNG</name>
<keyword evidence="2" id="KW-0963">Cytoplasm</keyword>
<feature type="region of interest" description="Disordered" evidence="5">
    <location>
        <begin position="850"/>
        <end position="873"/>
    </location>
</feature>
<feature type="compositionally biased region" description="Low complexity" evidence="5">
    <location>
        <begin position="590"/>
        <end position="604"/>
    </location>
</feature>
<sequence>MSSPPATTNTGGHMDPTPPSAIFQSYHAQLESLQKLPVPYGEIYHALSHSDSAPLQTLDTQYQKAASDITQWLEAAEMTVFGLEMDVEQDGNSSQRDVGNIEVIMNRFQPNIGMLLELRDKISQRLDKDEDKTIIDKALVDQSASQIQSSWTALKSLLDKVKDLLSETRTRGDLLTQMENVVADIEEISAEIDAIQAQKSSPTGQSLDSTASRLLQTPTSPPLVSSTSTLDTTTAAAAATNASGLGVSASSENLLTTNKDRNTDLLAHADSCIEALATRMEFLRVQIDISSSNISSSDPIREQYDHIQHMWSEMKARRDKVSDEIKEARWLAVFDQVAGQVESMMESTERAVIHCKGLVDQIKTMVRDKVIPDAPIDRDHLYTIFKSFEAKHKYYAPAVNKMLNMLQSGIESRMTKNTDVIGKHAAMKQRWEQQKQELDRVEQDLEGIERLLDILDASIPSQTPTPPPQLPEKPIFAMRRSQTQPGWNSSGPQSQFQPPSQNQQQRGRRPAEESSARSRRLQSPNPPPSTTNTRSRPWSPAPSVSSLPSLLSPNPSNNYRSLSKSPSRSPSRVPNSDKLRPWCPSTTKTSPSIPGIPYSPSAASTYTPRSMSASGQSRATSPSPSPAQSRPTSSLSRTRSISCTPSLNRTPSQLKPAFTPAGSLSKLSTGVARSSSPTPPPAAASSTSLRRAQLKLPPPVVIDPTRMRQNSAPGTPMPQYSRRSSSPFGRDSTSSSSTSSLAATTASSSSSSVRTPVFSPPAARTRQAISQSNQSATQSRLPPQHQQNDTLLTRTRRPSLGYTSSKSVRSVASSSLSSLSSSSLTSRDRDTIDSAYGSVSGHLFPLDGPISPTTSSSSASSVTSAHSSLSSSSSSFGRLRLSRFHQLQPQGYSPQLQNQQEDELPELMDDLSIQVQDMAPYVPARESELDEEFAKIINTHPIQMKVWRLGEGKYYFGGRMEETPGGSLTAVGGKMVLCRLMEYGRLGVASPLSGDLMSSPVDEEKRMLPPIGRPSGPRSRSSSVVSRRSSVSSNASDREVRSRTTSLTGASGRSRKVMVRVGGGWQDLDIFLLDHSSLADETVVLRGLRA</sequence>
<feature type="compositionally biased region" description="Low complexity" evidence="5">
    <location>
        <begin position="488"/>
        <end position="505"/>
    </location>
</feature>
<dbReference type="InterPro" id="IPR013889">
    <property type="entry name" value="Karyogamy_KAR9"/>
</dbReference>
<dbReference type="GO" id="GO:0008017">
    <property type="term" value="F:microtubule binding"/>
    <property type="evidence" value="ECO:0007669"/>
    <property type="project" value="InterPro"/>
</dbReference>
<evidence type="ECO:0000259" key="6">
    <source>
        <dbReference type="PROSITE" id="PS51460"/>
    </source>
</evidence>
<dbReference type="GO" id="GO:0005938">
    <property type="term" value="C:cell cortex"/>
    <property type="evidence" value="ECO:0007669"/>
    <property type="project" value="TreeGrafter"/>
</dbReference>
<feature type="compositionally biased region" description="Low complexity" evidence="5">
    <location>
        <begin position="851"/>
        <end position="873"/>
    </location>
</feature>
<evidence type="ECO:0000256" key="3">
    <source>
        <dbReference type="ARBA" id="ARBA00023212"/>
    </source>
</evidence>
<accession>A0A9P3LWZ2</accession>
<feature type="compositionally biased region" description="Polar residues" evidence="5">
    <location>
        <begin position="1"/>
        <end position="11"/>
    </location>
</feature>
<reference evidence="7" key="1">
    <citation type="submission" date="2021-11" db="EMBL/GenBank/DDBJ databases">
        <authorList>
            <person name="Herlambang A."/>
            <person name="Guo Y."/>
            <person name="Takashima Y."/>
            <person name="Nishizawa T."/>
        </authorList>
    </citation>
    <scope>NUCLEOTIDE SEQUENCE</scope>
    <source>
        <strain evidence="7">E1425</strain>
    </source>
</reference>
<keyword evidence="3" id="KW-0206">Cytoskeleton</keyword>
<keyword evidence="4" id="KW-0175">Coiled coil</keyword>
<feature type="coiled-coil region" evidence="4">
    <location>
        <begin position="424"/>
        <end position="458"/>
    </location>
</feature>
<dbReference type="GO" id="GO:0043332">
    <property type="term" value="C:mating projection tip"/>
    <property type="evidence" value="ECO:0007669"/>
    <property type="project" value="TreeGrafter"/>
</dbReference>
<dbReference type="PANTHER" id="PTHR37271">
    <property type="entry name" value="KARYOGAMY PROTEIN KAR9"/>
    <property type="match status" value="1"/>
</dbReference>
<keyword evidence="8" id="KW-1185">Reference proteome</keyword>
<dbReference type="PROSITE" id="PS51460">
    <property type="entry name" value="GAR"/>
    <property type="match status" value="1"/>
</dbReference>
<evidence type="ECO:0000256" key="2">
    <source>
        <dbReference type="ARBA" id="ARBA00022490"/>
    </source>
</evidence>
<evidence type="ECO:0000313" key="7">
    <source>
        <dbReference type="EMBL" id="GJJ73567.1"/>
    </source>
</evidence>
<gene>
    <name evidence="7" type="ORF">EMPS_05925</name>
</gene>
<dbReference type="Pfam" id="PF02187">
    <property type="entry name" value="GAS2"/>
    <property type="match status" value="1"/>
</dbReference>
<organism evidence="7 8">
    <name type="scientific">Entomortierella parvispora</name>
    <dbReference type="NCBI Taxonomy" id="205924"/>
    <lineage>
        <taxon>Eukaryota</taxon>
        <taxon>Fungi</taxon>
        <taxon>Fungi incertae sedis</taxon>
        <taxon>Mucoromycota</taxon>
        <taxon>Mortierellomycotina</taxon>
        <taxon>Mortierellomycetes</taxon>
        <taxon>Mortierellales</taxon>
        <taxon>Mortierellaceae</taxon>
        <taxon>Entomortierella</taxon>
    </lineage>
</organism>
<dbReference type="GO" id="GO:0005816">
    <property type="term" value="C:spindle pole body"/>
    <property type="evidence" value="ECO:0007669"/>
    <property type="project" value="TreeGrafter"/>
</dbReference>
<feature type="compositionally biased region" description="Low complexity" evidence="5">
    <location>
        <begin position="1013"/>
        <end position="1033"/>
    </location>
</feature>
<evidence type="ECO:0000256" key="1">
    <source>
        <dbReference type="ARBA" id="ARBA00004245"/>
    </source>
</evidence>
<protein>
    <recommendedName>
        <fullName evidence="6">GAR domain-containing protein</fullName>
    </recommendedName>
</protein>
<dbReference type="Proteomes" id="UP000827284">
    <property type="component" value="Unassembled WGS sequence"/>
</dbReference>
<dbReference type="EMBL" id="BQFW01000008">
    <property type="protein sequence ID" value="GJJ73567.1"/>
    <property type="molecule type" value="Genomic_DNA"/>
</dbReference>
<feature type="compositionally biased region" description="Low complexity" evidence="5">
    <location>
        <begin position="732"/>
        <end position="752"/>
    </location>
</feature>
<dbReference type="AlphaFoldDB" id="A0A9P3LWZ2"/>
<dbReference type="OrthoDB" id="5559380at2759"/>
<comment type="caution">
    <text evidence="7">The sequence shown here is derived from an EMBL/GenBank/DDBJ whole genome shotgun (WGS) entry which is preliminary data.</text>
</comment>
<dbReference type="InterPro" id="IPR036534">
    <property type="entry name" value="GAR_dom_sf"/>
</dbReference>
<comment type="subcellular location">
    <subcellularLocation>
        <location evidence="1">Cytoplasm</location>
        <location evidence="1">Cytoskeleton</location>
    </subcellularLocation>
</comment>
<dbReference type="PANTHER" id="PTHR37271:SF1">
    <property type="entry name" value="KARYOGAMY PROTEIN KAR9"/>
    <property type="match status" value="1"/>
</dbReference>
<reference evidence="7" key="2">
    <citation type="journal article" date="2022" name="Microbiol. Resour. Announc.">
        <title>Whole-Genome Sequence of Entomortierella parvispora E1425, a Mucoromycotan Fungus Associated with Burkholderiaceae-Related Endosymbiotic Bacteria.</title>
        <authorList>
            <person name="Herlambang A."/>
            <person name="Guo Y."/>
            <person name="Takashima Y."/>
            <person name="Narisawa K."/>
            <person name="Ohta H."/>
            <person name="Nishizawa T."/>
        </authorList>
    </citation>
    <scope>NUCLEOTIDE SEQUENCE</scope>
    <source>
        <strain evidence="7">E1425</strain>
    </source>
</reference>
<dbReference type="GO" id="GO:0030473">
    <property type="term" value="P:nuclear migration along microtubule"/>
    <property type="evidence" value="ECO:0007669"/>
    <property type="project" value="TreeGrafter"/>
</dbReference>
<feature type="region of interest" description="Disordered" evidence="5">
    <location>
        <begin position="997"/>
        <end position="1053"/>
    </location>
</feature>
<dbReference type="SUPFAM" id="SSF143575">
    <property type="entry name" value="GAS2 domain-like"/>
    <property type="match status" value="1"/>
</dbReference>
<evidence type="ECO:0000256" key="4">
    <source>
        <dbReference type="SAM" id="Coils"/>
    </source>
</evidence>
<proteinExistence type="predicted"/>
<feature type="region of interest" description="Disordered" evidence="5">
    <location>
        <begin position="482"/>
        <end position="807"/>
    </location>
</feature>